<evidence type="ECO:0000256" key="2">
    <source>
        <dbReference type="SAM" id="SignalP"/>
    </source>
</evidence>
<dbReference type="OrthoDB" id="9797850at2"/>
<evidence type="ECO:0000256" key="1">
    <source>
        <dbReference type="ARBA" id="ARBA00008814"/>
    </source>
</evidence>
<dbReference type="PROSITE" id="PS51257">
    <property type="entry name" value="PROKAR_LIPOPROTEIN"/>
    <property type="match status" value="1"/>
</dbReference>
<comment type="caution">
    <text evidence="4">The sequence shown here is derived from an EMBL/GenBank/DDBJ whole genome shotgun (WGS) entry which is preliminary data.</text>
</comment>
<feature type="signal peptide" evidence="2">
    <location>
        <begin position="1"/>
        <end position="25"/>
    </location>
</feature>
<evidence type="ECO:0000313" key="4">
    <source>
        <dbReference type="EMBL" id="KAB1645148.1"/>
    </source>
</evidence>
<accession>A0A7J5BGA7</accession>
<sequence length="333" mass="35016">MTPKSFRAATAATASMLLLGLTACASSSGTASPDSTTEAETASNYPLTIDNCGYEVTFDQAPERVITIKSSTTELLLALGLEDSIIGASFLDGEVPEKWLPDASALTIISDKVPGQEATLELEPDLVFGGWESNFSAEGVGERDQLESLLVNSYVAPSACKDPAYMPDPLTFEVLFDEIAEAGAIFDVPEAADALIAEQQAALDAVEPSTEGYTALWYSSGSDVPYVGAGKGSPQMIMDAAGLENIAGDVADTWTSMGWEAIVDADPNVIVLIDAEWNSAEDKIERLESNPATATLDAVTNERYVIVPFASGEAGVRNVEAVASIVDQLNQLG</sequence>
<feature type="domain" description="Fe/B12 periplasmic-binding" evidence="3">
    <location>
        <begin position="64"/>
        <end position="333"/>
    </location>
</feature>
<dbReference type="SUPFAM" id="SSF53807">
    <property type="entry name" value="Helical backbone' metal receptor"/>
    <property type="match status" value="1"/>
</dbReference>
<keyword evidence="2" id="KW-0732">Signal</keyword>
<reference evidence="4 5" key="1">
    <citation type="submission" date="2019-09" db="EMBL/GenBank/DDBJ databases">
        <title>Phylogeny of genus Pseudoclavibacter and closely related genus.</title>
        <authorList>
            <person name="Li Y."/>
        </authorList>
    </citation>
    <scope>NUCLEOTIDE SEQUENCE [LARGE SCALE GENOMIC DNA]</scope>
    <source>
        <strain evidence="4 5">KCTC 13959</strain>
    </source>
</reference>
<dbReference type="PROSITE" id="PS50983">
    <property type="entry name" value="FE_B12_PBP"/>
    <property type="match status" value="1"/>
</dbReference>
<evidence type="ECO:0000259" key="3">
    <source>
        <dbReference type="PROSITE" id="PS50983"/>
    </source>
</evidence>
<evidence type="ECO:0000313" key="5">
    <source>
        <dbReference type="Proteomes" id="UP000433493"/>
    </source>
</evidence>
<dbReference type="NCBIfam" id="TIGR03868">
    <property type="entry name" value="F420-O_ABCperi"/>
    <property type="match status" value="1"/>
</dbReference>
<proteinExistence type="inferred from homology"/>
<dbReference type="EMBL" id="WBKB01000001">
    <property type="protein sequence ID" value="KAB1645148.1"/>
    <property type="molecule type" value="Genomic_DNA"/>
</dbReference>
<dbReference type="InterPro" id="IPR022287">
    <property type="entry name" value="ABC_trnsptr_F420-0_sub-bd_pred"/>
</dbReference>
<organism evidence="4 5">
    <name type="scientific">Gulosibacter chungangensis</name>
    <dbReference type="NCBI Taxonomy" id="979746"/>
    <lineage>
        <taxon>Bacteria</taxon>
        <taxon>Bacillati</taxon>
        <taxon>Actinomycetota</taxon>
        <taxon>Actinomycetes</taxon>
        <taxon>Micrococcales</taxon>
        <taxon>Microbacteriaceae</taxon>
        <taxon>Gulosibacter</taxon>
    </lineage>
</organism>
<dbReference type="Proteomes" id="UP000433493">
    <property type="component" value="Unassembled WGS sequence"/>
</dbReference>
<dbReference type="AlphaFoldDB" id="A0A7J5BGA7"/>
<dbReference type="Pfam" id="PF01497">
    <property type="entry name" value="Peripla_BP_2"/>
    <property type="match status" value="1"/>
</dbReference>
<feature type="chain" id="PRO_5029796521" evidence="2">
    <location>
        <begin position="26"/>
        <end position="333"/>
    </location>
</feature>
<dbReference type="PANTHER" id="PTHR30535:SF7">
    <property type="entry name" value="IRON(III) DICITRATE-BINDING PROTEIN"/>
    <property type="match status" value="1"/>
</dbReference>
<gene>
    <name evidence="4" type="ORF">F8O05_02520</name>
</gene>
<comment type="similarity">
    <text evidence="1">Belongs to the bacterial solute-binding protein 8 family.</text>
</comment>
<keyword evidence="5" id="KW-1185">Reference proteome</keyword>
<dbReference type="InterPro" id="IPR002491">
    <property type="entry name" value="ABC_transptr_periplasmic_BD"/>
</dbReference>
<dbReference type="PANTHER" id="PTHR30535">
    <property type="entry name" value="VITAMIN B12-BINDING PROTEIN"/>
    <property type="match status" value="1"/>
</dbReference>
<dbReference type="Gene3D" id="3.40.50.1980">
    <property type="entry name" value="Nitrogenase molybdenum iron protein domain"/>
    <property type="match status" value="2"/>
</dbReference>
<dbReference type="InterPro" id="IPR050902">
    <property type="entry name" value="ABC_Transporter_SBP"/>
</dbReference>
<dbReference type="RefSeq" id="WP_158051158.1">
    <property type="nucleotide sequence ID" value="NZ_WBKB01000001.1"/>
</dbReference>
<protein>
    <submittedName>
        <fullName evidence="4">Putative F420-0 ABC transporter substrate-binding protein</fullName>
    </submittedName>
</protein>
<name>A0A7J5BGA7_9MICO</name>